<evidence type="ECO:0000256" key="1">
    <source>
        <dbReference type="ARBA" id="ARBA00004225"/>
    </source>
</evidence>
<feature type="transmembrane region" description="Helical" evidence="9">
    <location>
        <begin position="336"/>
        <end position="356"/>
    </location>
</feature>
<dbReference type="GO" id="GO:0015075">
    <property type="term" value="F:monoatomic ion transmembrane transporter activity"/>
    <property type="evidence" value="ECO:0007669"/>
    <property type="project" value="InterPro"/>
</dbReference>
<keyword evidence="4 9" id="KW-0812">Transmembrane</keyword>
<feature type="transmembrane region" description="Helical" evidence="9">
    <location>
        <begin position="217"/>
        <end position="238"/>
    </location>
</feature>
<evidence type="ECO:0000256" key="9">
    <source>
        <dbReference type="RuleBase" id="RU362000"/>
    </source>
</evidence>
<dbReference type="NCBIfam" id="TIGR00798">
    <property type="entry name" value="mtc"/>
    <property type="match status" value="1"/>
</dbReference>
<keyword evidence="7 9" id="KW-0496">Mitochondrion</keyword>
<sequence length="391" mass="43875">MGQQLLYCQRFCSALNMLSDGLAYCCGNGSGCSLVALLHACAQLFSAAILDAKFFIGNLAVFESEGMKQLLRDVQPKPNIEEPRWDQSTYWNRAKHFFITTNPLNLFCTDKQLRESKRIVEDYRKGEFNDQLTLDELWRAKQIYDSAFHPDTKEKMFMAGRMSAQVPANMLITGMMMTFYKSTPAVVFWQWFNQSFNALVNYTNRSGDSPMPVSQLVWSYVGATGGALATALGLNSLVKNAHPLVGRLVPLCAVAAANCINIPLMRFRELQHGVTLFDSNGTKVGQSSVAAQRAIAMVTLSRILMATPGMTFPPFLINWLEKKRWYKPYNFLNAPIQVILVGIFLTFATPLCCALFPQKSSIAVSQLEPNVRERILKSPEQPEIVYFNKGL</sequence>
<organism evidence="10 11">
    <name type="scientific">Trichuris muris</name>
    <name type="common">Mouse whipworm</name>
    <dbReference type="NCBI Taxonomy" id="70415"/>
    <lineage>
        <taxon>Eukaryota</taxon>
        <taxon>Metazoa</taxon>
        <taxon>Ecdysozoa</taxon>
        <taxon>Nematoda</taxon>
        <taxon>Enoplea</taxon>
        <taxon>Dorylaimia</taxon>
        <taxon>Trichinellida</taxon>
        <taxon>Trichuridae</taxon>
        <taxon>Trichuris</taxon>
    </lineage>
</organism>
<dbReference type="WBParaSite" id="TMUE_2000009429.1">
    <property type="protein sequence ID" value="TMUE_2000009429.1"/>
    <property type="gene ID" value="WBGene00290699"/>
</dbReference>
<feature type="transmembrane region" description="Helical" evidence="9">
    <location>
        <begin position="171"/>
        <end position="192"/>
    </location>
</feature>
<comment type="similarity">
    <text evidence="2 9">Belongs to the sideroflexin family.</text>
</comment>
<comment type="subcellular location">
    <subcellularLocation>
        <location evidence="1 9">Mitochondrion membrane</location>
        <topology evidence="1 9">Multi-pass membrane protein</topology>
    </subcellularLocation>
</comment>
<evidence type="ECO:0000256" key="4">
    <source>
        <dbReference type="ARBA" id="ARBA00022692"/>
    </source>
</evidence>
<reference evidence="11" key="1">
    <citation type="submission" date="2019-12" db="UniProtKB">
        <authorList>
            <consortium name="WormBaseParasite"/>
        </authorList>
    </citation>
    <scope>IDENTIFICATION</scope>
</reference>
<keyword evidence="3" id="KW-0813">Transport</keyword>
<dbReference type="Proteomes" id="UP000046395">
    <property type="component" value="Unassembled WGS sequence"/>
</dbReference>
<dbReference type="InterPro" id="IPR004686">
    <property type="entry name" value="Mtc"/>
</dbReference>
<evidence type="ECO:0000256" key="3">
    <source>
        <dbReference type="ARBA" id="ARBA00022448"/>
    </source>
</evidence>
<dbReference type="Pfam" id="PF03820">
    <property type="entry name" value="SFXNs"/>
    <property type="match status" value="1"/>
</dbReference>
<dbReference type="PANTHER" id="PTHR11153">
    <property type="entry name" value="SIDEROFLEXIN"/>
    <property type="match status" value="1"/>
</dbReference>
<proteinExistence type="inferred from homology"/>
<dbReference type="STRING" id="70415.A0A5S6QQI3"/>
<name>A0A5S6QQI3_TRIMR</name>
<keyword evidence="5" id="KW-0029">Amino-acid transport</keyword>
<dbReference type="AlphaFoldDB" id="A0A5S6QQI3"/>
<keyword evidence="10" id="KW-1185">Reference proteome</keyword>
<feature type="transmembrane region" description="Helical" evidence="9">
    <location>
        <begin position="294"/>
        <end position="316"/>
    </location>
</feature>
<accession>A0A5S6QQI3</accession>
<evidence type="ECO:0000256" key="6">
    <source>
        <dbReference type="ARBA" id="ARBA00022989"/>
    </source>
</evidence>
<evidence type="ECO:0000313" key="10">
    <source>
        <dbReference type="Proteomes" id="UP000046395"/>
    </source>
</evidence>
<dbReference type="GO" id="GO:0140300">
    <property type="term" value="P:serine import into mitochondrion"/>
    <property type="evidence" value="ECO:0007669"/>
    <property type="project" value="TreeGrafter"/>
</dbReference>
<evidence type="ECO:0000256" key="7">
    <source>
        <dbReference type="ARBA" id="ARBA00023128"/>
    </source>
</evidence>
<evidence type="ECO:0000256" key="8">
    <source>
        <dbReference type="ARBA" id="ARBA00023136"/>
    </source>
</evidence>
<evidence type="ECO:0000313" key="11">
    <source>
        <dbReference type="WBParaSite" id="TMUE_2000009429.1"/>
    </source>
</evidence>
<evidence type="ECO:0000256" key="2">
    <source>
        <dbReference type="ARBA" id="ARBA00005974"/>
    </source>
</evidence>
<keyword evidence="8 9" id="KW-0472">Membrane</keyword>
<protein>
    <recommendedName>
        <fullName evidence="9">Sidoreflexin</fullName>
    </recommendedName>
</protein>
<dbReference type="PANTHER" id="PTHR11153:SF8">
    <property type="entry name" value="SIDEROFLEXIN-1"/>
    <property type="match status" value="1"/>
</dbReference>
<evidence type="ECO:0000256" key="5">
    <source>
        <dbReference type="ARBA" id="ARBA00022970"/>
    </source>
</evidence>
<dbReference type="GO" id="GO:0005743">
    <property type="term" value="C:mitochondrial inner membrane"/>
    <property type="evidence" value="ECO:0007669"/>
    <property type="project" value="TreeGrafter"/>
</dbReference>
<keyword evidence="6 9" id="KW-1133">Transmembrane helix</keyword>